<evidence type="ECO:0000256" key="1">
    <source>
        <dbReference type="ARBA" id="ARBA00004141"/>
    </source>
</evidence>
<feature type="coiled-coil region" evidence="10">
    <location>
        <begin position="94"/>
        <end position="121"/>
    </location>
</feature>
<dbReference type="EMBL" id="JARGDH010000004">
    <property type="protein sequence ID" value="KAL0271166.1"/>
    <property type="molecule type" value="Genomic_DNA"/>
</dbReference>
<feature type="transmembrane region" description="Helical" evidence="9">
    <location>
        <begin position="783"/>
        <end position="808"/>
    </location>
</feature>
<dbReference type="GO" id="GO:0007035">
    <property type="term" value="P:vacuolar acidification"/>
    <property type="evidence" value="ECO:0007669"/>
    <property type="project" value="TreeGrafter"/>
</dbReference>
<reference evidence="11" key="1">
    <citation type="journal article" date="2024" name="Gigascience">
        <title>Chromosome-level genome of the poultry shaft louse Menopon gallinae provides insight into the host-switching and adaptive evolution of parasitic lice.</title>
        <authorList>
            <person name="Xu Y."/>
            <person name="Ma L."/>
            <person name="Liu S."/>
            <person name="Liang Y."/>
            <person name="Liu Q."/>
            <person name="He Z."/>
            <person name="Tian L."/>
            <person name="Duan Y."/>
            <person name="Cai W."/>
            <person name="Li H."/>
            <person name="Song F."/>
        </authorList>
    </citation>
    <scope>NUCLEOTIDE SEQUENCE</scope>
    <source>
        <strain evidence="11">Cailab_2023a</strain>
    </source>
</reference>
<evidence type="ECO:0000256" key="6">
    <source>
        <dbReference type="ARBA" id="ARBA00022989"/>
    </source>
</evidence>
<evidence type="ECO:0000256" key="7">
    <source>
        <dbReference type="ARBA" id="ARBA00023065"/>
    </source>
</evidence>
<keyword evidence="6 9" id="KW-1133">Transmembrane helix</keyword>
<comment type="subcellular location">
    <subcellularLocation>
        <location evidence="1">Membrane</location>
        <topology evidence="1">Multi-pass membrane protein</topology>
    </subcellularLocation>
</comment>
<gene>
    <name evidence="11" type="ORF">PYX00_008352</name>
</gene>
<dbReference type="GO" id="GO:0046961">
    <property type="term" value="F:proton-transporting ATPase activity, rotational mechanism"/>
    <property type="evidence" value="ECO:0007669"/>
    <property type="project" value="InterPro"/>
</dbReference>
<keyword evidence="10" id="KW-0175">Coiled coil</keyword>
<dbReference type="Pfam" id="PF01496">
    <property type="entry name" value="V_ATPase_I"/>
    <property type="match status" value="1"/>
</dbReference>
<evidence type="ECO:0000256" key="10">
    <source>
        <dbReference type="SAM" id="Coils"/>
    </source>
</evidence>
<dbReference type="GO" id="GO:0051117">
    <property type="term" value="F:ATPase binding"/>
    <property type="evidence" value="ECO:0007669"/>
    <property type="project" value="TreeGrafter"/>
</dbReference>
<organism evidence="11">
    <name type="scientific">Menopon gallinae</name>
    <name type="common">poultry shaft louse</name>
    <dbReference type="NCBI Taxonomy" id="328185"/>
    <lineage>
        <taxon>Eukaryota</taxon>
        <taxon>Metazoa</taxon>
        <taxon>Ecdysozoa</taxon>
        <taxon>Arthropoda</taxon>
        <taxon>Hexapoda</taxon>
        <taxon>Insecta</taxon>
        <taxon>Pterygota</taxon>
        <taxon>Neoptera</taxon>
        <taxon>Paraneoptera</taxon>
        <taxon>Psocodea</taxon>
        <taxon>Troctomorpha</taxon>
        <taxon>Phthiraptera</taxon>
        <taxon>Amblycera</taxon>
        <taxon>Menoponidae</taxon>
        <taxon>Menopon</taxon>
    </lineage>
</organism>
<keyword evidence="7 9" id="KW-0406">Ion transport</keyword>
<dbReference type="InterPro" id="IPR026028">
    <property type="entry name" value="V-type_ATPase_116kDa_su_euka"/>
</dbReference>
<feature type="transmembrane region" description="Helical" evidence="9">
    <location>
        <begin position="662"/>
        <end position="684"/>
    </location>
</feature>
<evidence type="ECO:0000256" key="2">
    <source>
        <dbReference type="ARBA" id="ARBA00009904"/>
    </source>
</evidence>
<accession>A0AAW2HNX6</accession>
<evidence type="ECO:0000256" key="8">
    <source>
        <dbReference type="ARBA" id="ARBA00023136"/>
    </source>
</evidence>
<comment type="function">
    <text evidence="9">Essential component of the vacuolar proton pump (V-ATPase), a multimeric enzyme that catalyzes the translocation of protons across the membranes. Required for assembly and activity of the V-ATPase.</text>
</comment>
<dbReference type="AlphaFoldDB" id="A0AAW2HNX6"/>
<evidence type="ECO:0000256" key="4">
    <source>
        <dbReference type="ARBA" id="ARBA00022692"/>
    </source>
</evidence>
<keyword evidence="8 9" id="KW-0472">Membrane</keyword>
<name>A0AAW2HNX6_9NEOP</name>
<dbReference type="PANTHER" id="PTHR11629">
    <property type="entry name" value="VACUOLAR PROTON ATPASES"/>
    <property type="match status" value="1"/>
</dbReference>
<evidence type="ECO:0000256" key="9">
    <source>
        <dbReference type="RuleBase" id="RU361189"/>
    </source>
</evidence>
<feature type="transmembrane region" description="Helical" evidence="9">
    <location>
        <begin position="567"/>
        <end position="591"/>
    </location>
</feature>
<dbReference type="InterPro" id="IPR002490">
    <property type="entry name" value="V-ATPase_116kDa_su"/>
</dbReference>
<evidence type="ECO:0000256" key="5">
    <source>
        <dbReference type="ARBA" id="ARBA00022781"/>
    </source>
</evidence>
<comment type="similarity">
    <text evidence="2 9">Belongs to the V-ATPase 116 kDa subunit family.</text>
</comment>
<sequence>MGSMFRTEEMALCQLFIQPEAAYSCVSILGEEGVVQFRDLNANVNAFRRKFVGEVRRCDEMERKLRYIEAEVNKDGVKIPECEEAPKAPNPREIIDLEARLEKTENEILELSYNAVNLQSNYLELTELKHVLEKTQVFFTEPILQQEDTSESLTKSLISEENMASQVHRGRLGFVAGVVPRERVPAFERMLWRISRGNVFLRQTTIENPLQDPATRNEIFKTVFVAFFQGEELKARVQKVCSGFHASLYPCPNSIAERQEMLEGVRTRLEDLNLVLNQTEDHRQRVLVSVAKELPNWNIMVRKMKAIYHTLNMFNMDVTKKCLIGECWVPVSDLPVVQNALVDGGKVGGSSIPSFLNVIESLGDPPTYNRTNKFTKGFQNLIDAYGISCYREVNPALYSIITFPFLFAIMFGDAGHGIILTVFATCMILKEKQYMKKKLSSEISSIFFGGRYIILLMGLFSIYTGLIYNDVFSKSLNIFGSSWKVARDDAVLLHEDDLTLDPATDDYTKLPYPAGIDPVWQLATSNKIIFLNSFKLKLSIIFGVVHMIFGVCLGVVNHLYFKRKILIFVEFIPQIIFLSVLFLYLVVLIFLKWSLYSADASFERGTSCAPSILVLFINMMLFKKTTPEASPKELMTKDEDLVGTGQTCDEFMFEGQDILQKFFLAVALLCVPVMLFGKPLYILCQNRRLKGNAKNPDSGQSFELQIPEEGQGSSTAELASHGSSQGSFGEVMILQTIHTIEYVLSTVSHTASYLRLWALSLAHSQLSDVLWSRVMHMGLIDHTYMAAPLLFVIFAIWAFFTITILVMMEGLSAFLHTLRLHWVEFMSKFYTGSGYPFVPFSFKNILEREEADEE</sequence>
<evidence type="ECO:0000313" key="11">
    <source>
        <dbReference type="EMBL" id="KAL0271166.1"/>
    </source>
</evidence>
<proteinExistence type="inferred from homology"/>
<keyword evidence="4 9" id="KW-0812">Transmembrane</keyword>
<protein>
    <recommendedName>
        <fullName evidence="9">V-type proton ATPase subunit a</fullName>
    </recommendedName>
</protein>
<keyword evidence="3 9" id="KW-0813">Transport</keyword>
<dbReference type="PIRSF" id="PIRSF001293">
    <property type="entry name" value="ATP6V0A1"/>
    <property type="match status" value="1"/>
</dbReference>
<feature type="transmembrane region" description="Helical" evidence="9">
    <location>
        <begin position="396"/>
        <end position="429"/>
    </location>
</feature>
<dbReference type="PANTHER" id="PTHR11629:SF61">
    <property type="entry name" value="V-TYPE PROTON ATPASE SUBUNIT A"/>
    <property type="match status" value="1"/>
</dbReference>
<dbReference type="GO" id="GO:0000220">
    <property type="term" value="C:vacuolar proton-transporting V-type ATPase, V0 domain"/>
    <property type="evidence" value="ECO:0007669"/>
    <property type="project" value="InterPro"/>
</dbReference>
<keyword evidence="5 9" id="KW-0375">Hydrogen ion transport</keyword>
<evidence type="ECO:0000256" key="3">
    <source>
        <dbReference type="ARBA" id="ARBA00022448"/>
    </source>
</evidence>
<feature type="transmembrane region" description="Helical" evidence="9">
    <location>
        <begin position="450"/>
        <end position="468"/>
    </location>
</feature>
<feature type="transmembrane region" description="Helical" evidence="9">
    <location>
        <begin position="540"/>
        <end position="560"/>
    </location>
</feature>
<dbReference type="GO" id="GO:0005886">
    <property type="term" value="C:plasma membrane"/>
    <property type="evidence" value="ECO:0007669"/>
    <property type="project" value="TreeGrafter"/>
</dbReference>
<comment type="caution">
    <text evidence="11">The sequence shown here is derived from an EMBL/GenBank/DDBJ whole genome shotgun (WGS) entry which is preliminary data.</text>
</comment>